<evidence type="ECO:0000313" key="3">
    <source>
        <dbReference type="Proteomes" id="UP000054564"/>
    </source>
</evidence>
<dbReference type="OrthoDB" id="10543470at2759"/>
<keyword evidence="3" id="KW-1185">Reference proteome</keyword>
<organism evidence="2 3">
    <name type="scientific">Puccinia striiformis f. sp. tritici PST-78</name>
    <dbReference type="NCBI Taxonomy" id="1165861"/>
    <lineage>
        <taxon>Eukaryota</taxon>
        <taxon>Fungi</taxon>
        <taxon>Dikarya</taxon>
        <taxon>Basidiomycota</taxon>
        <taxon>Pucciniomycotina</taxon>
        <taxon>Pucciniomycetes</taxon>
        <taxon>Pucciniales</taxon>
        <taxon>Pucciniaceae</taxon>
        <taxon>Puccinia</taxon>
    </lineage>
</organism>
<name>A0A0L0W1V6_9BASI</name>
<reference evidence="3" key="1">
    <citation type="submission" date="2014-03" db="EMBL/GenBank/DDBJ databases">
        <title>The Genome Sequence of Puccinia striiformis f. sp. tritici PST-78.</title>
        <authorList>
            <consortium name="The Broad Institute Genome Sequencing Platform"/>
            <person name="Cuomo C."/>
            <person name="Hulbert S."/>
            <person name="Chen X."/>
            <person name="Walker B."/>
            <person name="Young S.K."/>
            <person name="Zeng Q."/>
            <person name="Gargeya S."/>
            <person name="Fitzgerald M."/>
            <person name="Haas B."/>
            <person name="Abouelleil A."/>
            <person name="Alvarado L."/>
            <person name="Arachchi H.M."/>
            <person name="Berlin A.M."/>
            <person name="Chapman S.B."/>
            <person name="Goldberg J."/>
            <person name="Griggs A."/>
            <person name="Gujja S."/>
            <person name="Hansen M."/>
            <person name="Howarth C."/>
            <person name="Imamovic A."/>
            <person name="Larimer J."/>
            <person name="McCowan C."/>
            <person name="Montmayeur A."/>
            <person name="Murphy C."/>
            <person name="Neiman D."/>
            <person name="Pearson M."/>
            <person name="Priest M."/>
            <person name="Roberts A."/>
            <person name="Saif S."/>
            <person name="Shea T."/>
            <person name="Sisk P."/>
            <person name="Sykes S."/>
            <person name="Wortman J."/>
            <person name="Nusbaum C."/>
            <person name="Birren B."/>
        </authorList>
    </citation>
    <scope>NUCLEOTIDE SEQUENCE [LARGE SCALE GENOMIC DNA]</scope>
    <source>
        <strain evidence="3">race PST-78</strain>
    </source>
</reference>
<keyword evidence="1" id="KW-0732">Signal</keyword>
<proteinExistence type="predicted"/>
<dbReference type="AlphaFoldDB" id="A0A0L0W1V6"/>
<accession>A0A0L0W1V6</accession>
<comment type="caution">
    <text evidence="2">The sequence shown here is derived from an EMBL/GenBank/DDBJ whole genome shotgun (WGS) entry which is preliminary data.</text>
</comment>
<sequence>MKLSPPLTVLSISIMAGLVYGSKFDDWCGLHFGYVKKPWALCGGARYRYDDPKQGILNWDLTPQTACKPVHIDPKAIPFCCSGTAHDEVQEVAQKAKTFDADKVDKECHRLA</sequence>
<feature type="chain" id="PRO_5005550867" description="Secreted protein" evidence="1">
    <location>
        <begin position="22"/>
        <end position="112"/>
    </location>
</feature>
<protein>
    <recommendedName>
        <fullName evidence="4">Secreted protein</fullName>
    </recommendedName>
</protein>
<evidence type="ECO:0008006" key="4">
    <source>
        <dbReference type="Google" id="ProtNLM"/>
    </source>
</evidence>
<dbReference type="EMBL" id="AJIL01000007">
    <property type="protein sequence ID" value="KNF05479.1"/>
    <property type="molecule type" value="Genomic_DNA"/>
</dbReference>
<evidence type="ECO:0000256" key="1">
    <source>
        <dbReference type="SAM" id="SignalP"/>
    </source>
</evidence>
<evidence type="ECO:0000313" key="2">
    <source>
        <dbReference type="EMBL" id="KNF05479.1"/>
    </source>
</evidence>
<dbReference type="Proteomes" id="UP000054564">
    <property type="component" value="Unassembled WGS sequence"/>
</dbReference>
<gene>
    <name evidence="2" type="ORF">PSTG_01290</name>
</gene>
<feature type="signal peptide" evidence="1">
    <location>
        <begin position="1"/>
        <end position="21"/>
    </location>
</feature>